<dbReference type="Proteomes" id="UP000249130">
    <property type="component" value="Unassembled WGS sequence"/>
</dbReference>
<dbReference type="InterPro" id="IPR013656">
    <property type="entry name" value="PAS_4"/>
</dbReference>
<name>A0A327L485_9BRAD</name>
<evidence type="ECO:0000313" key="11">
    <source>
        <dbReference type="Proteomes" id="UP000249130"/>
    </source>
</evidence>
<dbReference type="InterPro" id="IPR003661">
    <property type="entry name" value="HisK_dim/P_dom"/>
</dbReference>
<proteinExistence type="predicted"/>
<dbReference type="PANTHER" id="PTHR43065">
    <property type="entry name" value="SENSOR HISTIDINE KINASE"/>
    <property type="match status" value="1"/>
</dbReference>
<keyword evidence="3 4" id="KW-0597">Phosphoprotein</keyword>
<dbReference type="InterPro" id="IPR001789">
    <property type="entry name" value="Sig_transdc_resp-reg_receiver"/>
</dbReference>
<dbReference type="InterPro" id="IPR000700">
    <property type="entry name" value="PAS-assoc_C"/>
</dbReference>
<feature type="modified residue" description="4-aspartylphosphate" evidence="4">
    <location>
        <position position="886"/>
    </location>
</feature>
<dbReference type="Gene3D" id="3.40.50.2300">
    <property type="match status" value="1"/>
</dbReference>
<dbReference type="SUPFAM" id="SSF55874">
    <property type="entry name" value="ATPase domain of HSP90 chaperone/DNA topoisomerase II/histidine kinase"/>
    <property type="match status" value="1"/>
</dbReference>
<dbReference type="NCBIfam" id="TIGR00229">
    <property type="entry name" value="sensory_box"/>
    <property type="match status" value="1"/>
</dbReference>
<dbReference type="SUPFAM" id="SSF52172">
    <property type="entry name" value="CheY-like"/>
    <property type="match status" value="1"/>
</dbReference>
<feature type="domain" description="PAC" evidence="9">
    <location>
        <begin position="137"/>
        <end position="190"/>
    </location>
</feature>
<reference evidence="10 11" key="1">
    <citation type="submission" date="2017-07" db="EMBL/GenBank/DDBJ databases">
        <title>Draft Genome Sequences of Select Purple Nonsulfur Bacteria.</title>
        <authorList>
            <person name="Lasarre B."/>
            <person name="Mckinlay J.B."/>
        </authorList>
    </citation>
    <scope>NUCLEOTIDE SEQUENCE [LARGE SCALE GENOMIC DNA]</scope>
    <source>
        <strain evidence="10 11">DSM 5909</strain>
    </source>
</reference>
<feature type="domain" description="PAC" evidence="9">
    <location>
        <begin position="527"/>
        <end position="578"/>
    </location>
</feature>
<comment type="catalytic activity">
    <reaction evidence="1">
        <text>ATP + protein L-histidine = ADP + protein N-phospho-L-histidine.</text>
        <dbReference type="EC" id="2.7.13.3"/>
    </reaction>
</comment>
<keyword evidence="11" id="KW-1185">Reference proteome</keyword>
<evidence type="ECO:0000256" key="2">
    <source>
        <dbReference type="ARBA" id="ARBA00012438"/>
    </source>
</evidence>
<dbReference type="InterPro" id="IPR036890">
    <property type="entry name" value="HATPase_C_sf"/>
</dbReference>
<organism evidence="10 11">
    <name type="scientific">Rhodoplanes roseus</name>
    <dbReference type="NCBI Taxonomy" id="29409"/>
    <lineage>
        <taxon>Bacteria</taxon>
        <taxon>Pseudomonadati</taxon>
        <taxon>Pseudomonadota</taxon>
        <taxon>Alphaproteobacteria</taxon>
        <taxon>Hyphomicrobiales</taxon>
        <taxon>Nitrobacteraceae</taxon>
        <taxon>Rhodoplanes</taxon>
    </lineage>
</organism>
<dbReference type="SUPFAM" id="SSF47384">
    <property type="entry name" value="Homodimeric domain of signal transducing histidine kinase"/>
    <property type="match status" value="1"/>
</dbReference>
<dbReference type="Gene3D" id="3.30.565.10">
    <property type="entry name" value="Histidine kinase-like ATPase, C-terminal domain"/>
    <property type="match status" value="1"/>
</dbReference>
<sequence length="960" mass="104363">MTGIACETEIGVALTTPDGVPGDRSGPAASGGFPPDGGECGMLMRAIDWSRTPLGPIDAWPAVLRHAVDLILPSRAQIVMFWGPDFLALYNDAYAPTIGNKHPRALGRPARENWAELWDDLEPLLQRARAGETVFAEDRPFAIERRGFLETVWFDISYSPARGDDGTVHGVVCVVSETTERVLAERALRAANERVELALDAGAAVGTWDWDITADRVFADARFARLYGIDPIRAEAGAPISAFVAAIHPEDRAHVAADIARALRAGERLATEYRICAPGAPIRHVLARGYTVAGPDGRPARLPGVLVDVTEQRVAEQALRDLNETLERQVAERTRERDRAWTNAQDLLLVADADGTIRAVNPAWRTVLDHEPEDVVGTHLLDLVHPDDRHLAEELLSQGSPDGLSWEWRCRHRDGSYRWIGWRASAEAGLVYATGRDITRRREHAQALERSEARLRSVFETSYQYQGLLSPDGTLLDANPASLAGIMARREDVIGRPYWETPWFTGTPGLPEQIAAAVPRVAAGESFRREIVVDLPTGRRAFDFSLRPVQDAAGRVIAIMPEAMEVTERRAAEEQLRQAQKMEAVGQLTGGIAHDFNNLLTGIIGSIDILRRRIAAGRTDDLDRFFDAAATSAHRAAGLTHRLLAFSRRQSLDLRPIAIDGLIGSMEDLLHRTLGERIALRVERRDAVWPAEGDANQTENALLNFAINARDAMPDGGTLTITATNETLAPEHPFCADGVAPGDYVALRVTDTGTGMDTDVLERAFDPFFTTKPIGQGTGLGLSMAYGYAKQAGGHLHVASRPGVGTTVSLLLPRAARPVEATAPAADGPVDSAGETVLVVEDDPGVRLTVVEVLRELGYEALEAIDARTALPILHSDCRIDLLVSDVGLPGLDGRQIAELARQRRPGLKVLFITGYAENATVRRDFLGPDMELITKPFAVPDLAGRIRALIERAPTGATG</sequence>
<dbReference type="Pfam" id="PF08447">
    <property type="entry name" value="PAS_3"/>
    <property type="match status" value="2"/>
</dbReference>
<dbReference type="PROSITE" id="PS50112">
    <property type="entry name" value="PAS"/>
    <property type="match status" value="1"/>
</dbReference>
<evidence type="ECO:0000259" key="9">
    <source>
        <dbReference type="PROSITE" id="PS50113"/>
    </source>
</evidence>
<dbReference type="InterPro" id="IPR003594">
    <property type="entry name" value="HATPase_dom"/>
</dbReference>
<dbReference type="SUPFAM" id="SSF55785">
    <property type="entry name" value="PYP-like sensor domain (PAS domain)"/>
    <property type="match status" value="4"/>
</dbReference>
<dbReference type="Pfam" id="PF00512">
    <property type="entry name" value="HisKA"/>
    <property type="match status" value="1"/>
</dbReference>
<dbReference type="CDD" id="cd00082">
    <property type="entry name" value="HisKA"/>
    <property type="match status" value="1"/>
</dbReference>
<dbReference type="Pfam" id="PF00072">
    <property type="entry name" value="Response_reg"/>
    <property type="match status" value="1"/>
</dbReference>
<dbReference type="SMART" id="SM00387">
    <property type="entry name" value="HATPase_c"/>
    <property type="match status" value="1"/>
</dbReference>
<dbReference type="InterPro" id="IPR013655">
    <property type="entry name" value="PAS_fold_3"/>
</dbReference>
<evidence type="ECO:0000256" key="1">
    <source>
        <dbReference type="ARBA" id="ARBA00000085"/>
    </source>
</evidence>
<dbReference type="SMART" id="SM00448">
    <property type="entry name" value="REC"/>
    <property type="match status" value="1"/>
</dbReference>
<evidence type="ECO:0000256" key="5">
    <source>
        <dbReference type="SAM" id="Coils"/>
    </source>
</evidence>
<evidence type="ECO:0000256" key="3">
    <source>
        <dbReference type="ARBA" id="ARBA00022553"/>
    </source>
</evidence>
<dbReference type="InterPro" id="IPR035965">
    <property type="entry name" value="PAS-like_dom_sf"/>
</dbReference>
<dbReference type="Gene3D" id="1.10.287.130">
    <property type="match status" value="1"/>
</dbReference>
<evidence type="ECO:0000256" key="4">
    <source>
        <dbReference type="PROSITE-ProRule" id="PRU00169"/>
    </source>
</evidence>
<feature type="domain" description="PAS" evidence="8">
    <location>
        <begin position="333"/>
        <end position="403"/>
    </location>
</feature>
<dbReference type="PROSITE" id="PS50109">
    <property type="entry name" value="HIS_KIN"/>
    <property type="match status" value="1"/>
</dbReference>
<dbReference type="InterPro" id="IPR011006">
    <property type="entry name" value="CheY-like_superfamily"/>
</dbReference>
<dbReference type="Gene3D" id="2.10.70.100">
    <property type="match status" value="1"/>
</dbReference>
<feature type="domain" description="PAC" evidence="9">
    <location>
        <begin position="269"/>
        <end position="321"/>
    </location>
</feature>
<dbReference type="Pfam" id="PF08448">
    <property type="entry name" value="PAS_4"/>
    <property type="match status" value="2"/>
</dbReference>
<dbReference type="SMART" id="SM00091">
    <property type="entry name" value="PAS"/>
    <property type="match status" value="3"/>
</dbReference>
<comment type="caution">
    <text evidence="10">The sequence shown here is derived from an EMBL/GenBank/DDBJ whole genome shotgun (WGS) entry which is preliminary data.</text>
</comment>
<dbReference type="PRINTS" id="PR00344">
    <property type="entry name" value="BCTRLSENSOR"/>
</dbReference>
<dbReference type="PROSITE" id="PS50110">
    <property type="entry name" value="RESPONSE_REGULATORY"/>
    <property type="match status" value="1"/>
</dbReference>
<dbReference type="PROSITE" id="PS50113">
    <property type="entry name" value="PAC"/>
    <property type="match status" value="3"/>
</dbReference>
<dbReference type="CDD" id="cd18161">
    <property type="entry name" value="REC_hyHK_blue-like"/>
    <property type="match status" value="1"/>
</dbReference>
<evidence type="ECO:0000259" key="8">
    <source>
        <dbReference type="PROSITE" id="PS50112"/>
    </source>
</evidence>
<evidence type="ECO:0000259" key="6">
    <source>
        <dbReference type="PROSITE" id="PS50109"/>
    </source>
</evidence>
<dbReference type="InterPro" id="IPR004358">
    <property type="entry name" value="Sig_transdc_His_kin-like_C"/>
</dbReference>
<dbReference type="PANTHER" id="PTHR43065:SF49">
    <property type="entry name" value="HISTIDINE KINASE"/>
    <property type="match status" value="1"/>
</dbReference>
<accession>A0A327L485</accession>
<dbReference type="GO" id="GO:0000155">
    <property type="term" value="F:phosphorelay sensor kinase activity"/>
    <property type="evidence" value="ECO:0007669"/>
    <property type="project" value="InterPro"/>
</dbReference>
<dbReference type="CDD" id="cd00130">
    <property type="entry name" value="PAS"/>
    <property type="match status" value="2"/>
</dbReference>
<feature type="coiled-coil region" evidence="5">
    <location>
        <begin position="312"/>
        <end position="339"/>
    </location>
</feature>
<protein>
    <recommendedName>
        <fullName evidence="2">histidine kinase</fullName>
        <ecNumber evidence="2">2.7.13.3</ecNumber>
    </recommendedName>
</protein>
<dbReference type="SMART" id="SM00388">
    <property type="entry name" value="HisKA"/>
    <property type="match status" value="1"/>
</dbReference>
<feature type="domain" description="Histidine kinase" evidence="6">
    <location>
        <begin position="591"/>
        <end position="816"/>
    </location>
</feature>
<keyword evidence="5" id="KW-0175">Coiled coil</keyword>
<feature type="domain" description="Response regulatory" evidence="7">
    <location>
        <begin position="836"/>
        <end position="951"/>
    </location>
</feature>
<evidence type="ECO:0000259" key="7">
    <source>
        <dbReference type="PROSITE" id="PS50110"/>
    </source>
</evidence>
<dbReference type="Pfam" id="PF02518">
    <property type="entry name" value="HATPase_c"/>
    <property type="match status" value="1"/>
</dbReference>
<gene>
    <name evidence="10" type="ORF">CH341_08110</name>
</gene>
<dbReference type="Gene3D" id="3.30.450.20">
    <property type="entry name" value="PAS domain"/>
    <property type="match status" value="4"/>
</dbReference>
<dbReference type="InterPro" id="IPR005467">
    <property type="entry name" value="His_kinase_dom"/>
</dbReference>
<dbReference type="InterPro" id="IPR036097">
    <property type="entry name" value="HisK_dim/P_sf"/>
</dbReference>
<dbReference type="InterPro" id="IPR001610">
    <property type="entry name" value="PAC"/>
</dbReference>
<dbReference type="EC" id="2.7.13.3" evidence="2"/>
<dbReference type="InterPro" id="IPR000014">
    <property type="entry name" value="PAS"/>
</dbReference>
<dbReference type="EMBL" id="NPEX01000038">
    <property type="protein sequence ID" value="RAI44643.1"/>
    <property type="molecule type" value="Genomic_DNA"/>
</dbReference>
<dbReference type="SMART" id="SM00086">
    <property type="entry name" value="PAC"/>
    <property type="match status" value="4"/>
</dbReference>
<evidence type="ECO:0000313" key="10">
    <source>
        <dbReference type="EMBL" id="RAI44643.1"/>
    </source>
</evidence>
<dbReference type="AlphaFoldDB" id="A0A327L485"/>